<keyword evidence="6" id="KW-1185">Reference proteome</keyword>
<dbReference type="Pfam" id="PF08241">
    <property type="entry name" value="Methyltransf_11"/>
    <property type="match status" value="1"/>
</dbReference>
<dbReference type="CDD" id="cd02440">
    <property type="entry name" value="AdoMet_MTases"/>
    <property type="match status" value="1"/>
</dbReference>
<evidence type="ECO:0000313" key="5">
    <source>
        <dbReference type="EMBL" id="MBB5019077.1"/>
    </source>
</evidence>
<dbReference type="Gene3D" id="3.40.50.150">
    <property type="entry name" value="Vaccinia Virus protein VP39"/>
    <property type="match status" value="1"/>
</dbReference>
<dbReference type="SUPFAM" id="SSF53335">
    <property type="entry name" value="S-adenosyl-L-methionine-dependent methyltransferases"/>
    <property type="match status" value="1"/>
</dbReference>
<dbReference type="PANTHER" id="PTHR44942:SF4">
    <property type="entry name" value="METHYLTRANSFERASE TYPE 11 DOMAIN-CONTAINING PROTEIN"/>
    <property type="match status" value="1"/>
</dbReference>
<keyword evidence="3 5" id="KW-0808">Transferase</keyword>
<dbReference type="AlphaFoldDB" id="A0A840MPV8"/>
<protein>
    <submittedName>
        <fullName evidence="5">SAM-dependent methyltransferase</fullName>
    </submittedName>
</protein>
<reference evidence="5 6" key="1">
    <citation type="submission" date="2020-08" db="EMBL/GenBank/DDBJ databases">
        <title>Genomic Encyclopedia of Type Strains, Phase IV (KMG-IV): sequencing the most valuable type-strain genomes for metagenomic binning, comparative biology and taxonomic classification.</title>
        <authorList>
            <person name="Goeker M."/>
        </authorList>
    </citation>
    <scope>NUCLEOTIDE SEQUENCE [LARGE SCALE GENOMIC DNA]</scope>
    <source>
        <strain evidence="5 6">DSM 27165</strain>
    </source>
</reference>
<evidence type="ECO:0000313" key="6">
    <source>
        <dbReference type="Proteomes" id="UP000575898"/>
    </source>
</evidence>
<dbReference type="InterPro" id="IPR051052">
    <property type="entry name" value="Diverse_substrate_MTase"/>
</dbReference>
<proteinExistence type="inferred from homology"/>
<feature type="domain" description="Methyltransferase type 11" evidence="4">
    <location>
        <begin position="45"/>
        <end position="136"/>
    </location>
</feature>
<dbReference type="PANTHER" id="PTHR44942">
    <property type="entry name" value="METHYLTRANSF_11 DOMAIN-CONTAINING PROTEIN"/>
    <property type="match status" value="1"/>
</dbReference>
<keyword evidence="2 5" id="KW-0489">Methyltransferase</keyword>
<gene>
    <name evidence="5" type="ORF">HNQ59_002375</name>
</gene>
<evidence type="ECO:0000256" key="3">
    <source>
        <dbReference type="ARBA" id="ARBA00022679"/>
    </source>
</evidence>
<organism evidence="5 6">
    <name type="scientific">Chitinivorax tropicus</name>
    <dbReference type="NCBI Taxonomy" id="714531"/>
    <lineage>
        <taxon>Bacteria</taxon>
        <taxon>Pseudomonadati</taxon>
        <taxon>Pseudomonadota</taxon>
        <taxon>Betaproteobacteria</taxon>
        <taxon>Chitinivorax</taxon>
    </lineage>
</organism>
<evidence type="ECO:0000256" key="2">
    <source>
        <dbReference type="ARBA" id="ARBA00022603"/>
    </source>
</evidence>
<dbReference type="RefSeq" id="WP_184039296.1">
    <property type="nucleotide sequence ID" value="NZ_JACHHY010000013.1"/>
</dbReference>
<evidence type="ECO:0000259" key="4">
    <source>
        <dbReference type="Pfam" id="PF08241"/>
    </source>
</evidence>
<comment type="similarity">
    <text evidence="1">Belongs to the methyltransferase superfamily.</text>
</comment>
<dbReference type="Proteomes" id="UP000575898">
    <property type="component" value="Unassembled WGS sequence"/>
</dbReference>
<evidence type="ECO:0000256" key="1">
    <source>
        <dbReference type="ARBA" id="ARBA00008361"/>
    </source>
</evidence>
<accession>A0A840MPV8</accession>
<name>A0A840MPV8_9PROT</name>
<dbReference type="InterPro" id="IPR029063">
    <property type="entry name" value="SAM-dependent_MTases_sf"/>
</dbReference>
<sequence>MTYRSTERFSNRVGDYHRARPGYPAAVFDWLTTLGVLAPSSHVADIGAGTGLSTLPLLAHANTVYGVEPNQAMRQAAEAQLDDHRGFVSINGTAEATTLPAHSVDLIVAGQAFHWFDPAPTREEWRRILKPTGQVVLMWNERETDSTPFLQAYEALLIEHGTDYCEVNHAQVDGDRLTAFYGQPPICQRFPNKQVFDLDGMLARLRSSSYTPAPGQAGYQPMIDAAQALFAAHQQQGQIEFLYQTVVYCGALRAN</sequence>
<dbReference type="GO" id="GO:0008757">
    <property type="term" value="F:S-adenosylmethionine-dependent methyltransferase activity"/>
    <property type="evidence" value="ECO:0007669"/>
    <property type="project" value="InterPro"/>
</dbReference>
<dbReference type="InterPro" id="IPR013216">
    <property type="entry name" value="Methyltransf_11"/>
</dbReference>
<comment type="caution">
    <text evidence="5">The sequence shown here is derived from an EMBL/GenBank/DDBJ whole genome shotgun (WGS) entry which is preliminary data.</text>
</comment>
<dbReference type="EMBL" id="JACHHY010000013">
    <property type="protein sequence ID" value="MBB5019077.1"/>
    <property type="molecule type" value="Genomic_DNA"/>
</dbReference>
<dbReference type="GO" id="GO:0032259">
    <property type="term" value="P:methylation"/>
    <property type="evidence" value="ECO:0007669"/>
    <property type="project" value="UniProtKB-KW"/>
</dbReference>